<reference evidence="6 7" key="1">
    <citation type="submission" date="2018-10" db="EMBL/GenBank/DDBJ databases">
        <title>Sequencing the genomes of 1000 actinobacteria strains.</title>
        <authorList>
            <person name="Klenk H.-P."/>
        </authorList>
    </citation>
    <scope>NUCLEOTIDE SEQUENCE [LARGE SCALE GENOMIC DNA]</scope>
    <source>
        <strain evidence="6 7">DSM 45175</strain>
    </source>
</reference>
<accession>A0A495JRE2</accession>
<evidence type="ECO:0000256" key="3">
    <source>
        <dbReference type="ARBA" id="ARBA00022827"/>
    </source>
</evidence>
<dbReference type="Gene3D" id="3.30.9.10">
    <property type="entry name" value="D-Amino Acid Oxidase, subunit A, domain 2"/>
    <property type="match status" value="1"/>
</dbReference>
<dbReference type="InterPro" id="IPR006076">
    <property type="entry name" value="FAD-dep_OxRdtase"/>
</dbReference>
<evidence type="ECO:0000256" key="1">
    <source>
        <dbReference type="ARBA" id="ARBA00001974"/>
    </source>
</evidence>
<name>A0A495JRE2_9ACTN</name>
<dbReference type="SUPFAM" id="SSF51905">
    <property type="entry name" value="FAD/NAD(P)-binding domain"/>
    <property type="match status" value="1"/>
</dbReference>
<dbReference type="GO" id="GO:0008115">
    <property type="term" value="F:sarcosine oxidase activity"/>
    <property type="evidence" value="ECO:0007669"/>
    <property type="project" value="TreeGrafter"/>
</dbReference>
<dbReference type="Gene3D" id="3.50.50.60">
    <property type="entry name" value="FAD/NAD(P)-binding domain"/>
    <property type="match status" value="1"/>
</dbReference>
<comment type="caution">
    <text evidence="6">The sequence shown here is derived from an EMBL/GenBank/DDBJ whole genome shotgun (WGS) entry which is preliminary data.</text>
</comment>
<organism evidence="6 7">
    <name type="scientific">Micromonospora pisi</name>
    <dbReference type="NCBI Taxonomy" id="589240"/>
    <lineage>
        <taxon>Bacteria</taxon>
        <taxon>Bacillati</taxon>
        <taxon>Actinomycetota</taxon>
        <taxon>Actinomycetes</taxon>
        <taxon>Micromonosporales</taxon>
        <taxon>Micromonosporaceae</taxon>
        <taxon>Micromonospora</taxon>
    </lineage>
</organism>
<dbReference type="PANTHER" id="PTHR10961">
    <property type="entry name" value="PEROXISOMAL SARCOSINE OXIDASE"/>
    <property type="match status" value="1"/>
</dbReference>
<dbReference type="Proteomes" id="UP000277671">
    <property type="component" value="Unassembled WGS sequence"/>
</dbReference>
<evidence type="ECO:0000256" key="4">
    <source>
        <dbReference type="ARBA" id="ARBA00023002"/>
    </source>
</evidence>
<gene>
    <name evidence="6" type="ORF">BDK92_5476</name>
</gene>
<dbReference type="AlphaFoldDB" id="A0A495JRE2"/>
<comment type="cofactor">
    <cofactor evidence="1">
        <name>FAD</name>
        <dbReference type="ChEBI" id="CHEBI:57692"/>
    </cofactor>
</comment>
<sequence>MVDTVEVAVVGAGMFGSAAAKYLSRAGFEVLVIGPAEPAPGAASDRYAFGAHFDAARITRRLGWDEVWGATDSRSQERFRSIEDESGVPFFHDCGSLILMAKSIGHRTDAIVHQSAAKHINVDRLTADELRDHLPDLGLPPLEGGVEGLLERRDAGYLNPRRLVQAQLTLAARAGGRLRRAAVVGMRKDTATGMWHLDVRGDGGPGVVRARKVVVATGAFTNHNGALPPGRRLALRAFSEPNLLFEVTGELLERLRRLPTIVTVDPVDNGDANLTLYLLPPVRYPDGRWYLRVGPGMQPMVHELHTVEDMVAWYAGQRVTSEQHKILSAMMHMLVPSLEPVSVRQACCIIEKTPSRYPYIGHLDGDESITVAVGGNGHGARGSDEIGRLAANLVIGKPWDFPIPQDVFKPLLEHPHEGEGRPDFLRPPFGLC</sequence>
<keyword evidence="2" id="KW-0285">Flavoprotein</keyword>
<dbReference type="PANTHER" id="PTHR10961:SF10">
    <property type="entry name" value="FAD DEPENDENT OXIDOREDUCTASE DOMAIN-CONTAINING PROTEIN"/>
    <property type="match status" value="1"/>
</dbReference>
<evidence type="ECO:0000259" key="5">
    <source>
        <dbReference type="Pfam" id="PF01266"/>
    </source>
</evidence>
<protein>
    <submittedName>
        <fullName evidence="6">Glycine/D-amino acid oxidase-like deaminating enzyme</fullName>
    </submittedName>
</protein>
<keyword evidence="7" id="KW-1185">Reference proteome</keyword>
<keyword evidence="3" id="KW-0274">FAD</keyword>
<dbReference type="InterPro" id="IPR036188">
    <property type="entry name" value="FAD/NAD-bd_sf"/>
</dbReference>
<dbReference type="InterPro" id="IPR045170">
    <property type="entry name" value="MTOX"/>
</dbReference>
<dbReference type="GO" id="GO:0050660">
    <property type="term" value="F:flavin adenine dinucleotide binding"/>
    <property type="evidence" value="ECO:0007669"/>
    <property type="project" value="InterPro"/>
</dbReference>
<evidence type="ECO:0000313" key="6">
    <source>
        <dbReference type="EMBL" id="RKR91088.1"/>
    </source>
</evidence>
<evidence type="ECO:0000313" key="7">
    <source>
        <dbReference type="Proteomes" id="UP000277671"/>
    </source>
</evidence>
<keyword evidence="4" id="KW-0560">Oxidoreductase</keyword>
<evidence type="ECO:0000256" key="2">
    <source>
        <dbReference type="ARBA" id="ARBA00022630"/>
    </source>
</evidence>
<dbReference type="Pfam" id="PF01266">
    <property type="entry name" value="DAO"/>
    <property type="match status" value="1"/>
</dbReference>
<feature type="domain" description="FAD dependent oxidoreductase" evidence="5">
    <location>
        <begin position="7"/>
        <end position="393"/>
    </location>
</feature>
<dbReference type="OrthoDB" id="4443251at2"/>
<proteinExistence type="predicted"/>
<dbReference type="RefSeq" id="WP_121159243.1">
    <property type="nucleotide sequence ID" value="NZ_RBKT01000001.1"/>
</dbReference>
<dbReference type="EMBL" id="RBKT01000001">
    <property type="protein sequence ID" value="RKR91088.1"/>
    <property type="molecule type" value="Genomic_DNA"/>
</dbReference>